<dbReference type="PANTHER" id="PTHR48069">
    <property type="entry name" value="DIHYDROFOLATE REDUCTASE"/>
    <property type="match status" value="1"/>
</dbReference>
<proteinExistence type="inferred from homology"/>
<keyword evidence="4" id="KW-0554">One-carbon metabolism</keyword>
<dbReference type="InterPro" id="IPR001796">
    <property type="entry name" value="DHFR_dom"/>
</dbReference>
<evidence type="ECO:0000256" key="2">
    <source>
        <dbReference type="ARBA" id="ARBA00009539"/>
    </source>
</evidence>
<keyword evidence="5" id="KW-0521">NADP</keyword>
<evidence type="ECO:0000313" key="9">
    <source>
        <dbReference type="Proteomes" id="UP000593735"/>
    </source>
</evidence>
<dbReference type="GO" id="GO:0006730">
    <property type="term" value="P:one-carbon metabolic process"/>
    <property type="evidence" value="ECO:0007669"/>
    <property type="project" value="UniProtKB-KW"/>
</dbReference>
<dbReference type="Pfam" id="PF00186">
    <property type="entry name" value="DHFR_1"/>
    <property type="match status" value="1"/>
</dbReference>
<dbReference type="EC" id="1.5.1.3" evidence="3"/>
<dbReference type="SUPFAM" id="SSF53597">
    <property type="entry name" value="Dihydrofolate reductase-like"/>
    <property type="match status" value="1"/>
</dbReference>
<dbReference type="CDD" id="cd00209">
    <property type="entry name" value="DHFR"/>
    <property type="match status" value="1"/>
</dbReference>
<name>A0A7S7M732_9ACTN</name>
<evidence type="ECO:0000259" key="7">
    <source>
        <dbReference type="PROSITE" id="PS51330"/>
    </source>
</evidence>
<dbReference type="GO" id="GO:0046654">
    <property type="term" value="P:tetrahydrofolate biosynthetic process"/>
    <property type="evidence" value="ECO:0007669"/>
    <property type="project" value="UniProtKB-UniPathway"/>
</dbReference>
<dbReference type="GO" id="GO:0046452">
    <property type="term" value="P:dihydrofolate metabolic process"/>
    <property type="evidence" value="ECO:0007669"/>
    <property type="project" value="TreeGrafter"/>
</dbReference>
<evidence type="ECO:0000313" key="8">
    <source>
        <dbReference type="EMBL" id="QOY59952.1"/>
    </source>
</evidence>
<reference evidence="8 9" key="1">
    <citation type="submission" date="2020-10" db="EMBL/GenBank/DDBJ databases">
        <title>Olsenella immobilis sp.nov., isolated from the mud in a fermentation cellar used for the production of Chinese strong-flavoured liquor.</title>
        <authorList>
            <person name="Lu L."/>
        </authorList>
    </citation>
    <scope>NUCLEOTIDE SEQUENCE [LARGE SCALE GENOMIC DNA]</scope>
    <source>
        <strain evidence="8 9">LZLJ-2</strain>
    </source>
</reference>
<gene>
    <name evidence="8" type="ORF">INP52_05765</name>
</gene>
<dbReference type="KEGG" id="tio:INP52_05765"/>
<keyword evidence="6" id="KW-0560">Oxidoreductase</keyword>
<dbReference type="PRINTS" id="PR00070">
    <property type="entry name" value="DHFR"/>
</dbReference>
<dbReference type="InterPro" id="IPR012259">
    <property type="entry name" value="DHFR"/>
</dbReference>
<evidence type="ECO:0000256" key="5">
    <source>
        <dbReference type="ARBA" id="ARBA00022857"/>
    </source>
</evidence>
<dbReference type="Gene3D" id="3.40.430.10">
    <property type="entry name" value="Dihydrofolate Reductase, subunit A"/>
    <property type="match status" value="1"/>
</dbReference>
<comment type="pathway">
    <text evidence="1">Cofactor biosynthesis; tetrahydrofolate biosynthesis; 5,6,7,8-tetrahydrofolate from 7,8-dihydrofolate: step 1/1.</text>
</comment>
<dbReference type="GO" id="GO:0046655">
    <property type="term" value="P:folic acid metabolic process"/>
    <property type="evidence" value="ECO:0007669"/>
    <property type="project" value="TreeGrafter"/>
</dbReference>
<dbReference type="RefSeq" id="WP_194369893.1">
    <property type="nucleotide sequence ID" value="NZ_CP063767.1"/>
</dbReference>
<evidence type="ECO:0000256" key="4">
    <source>
        <dbReference type="ARBA" id="ARBA00022563"/>
    </source>
</evidence>
<protein>
    <recommendedName>
        <fullName evidence="3">dihydrofolate reductase</fullName>
        <ecNumber evidence="3">1.5.1.3</ecNumber>
    </recommendedName>
</protein>
<evidence type="ECO:0000256" key="3">
    <source>
        <dbReference type="ARBA" id="ARBA00012856"/>
    </source>
</evidence>
<dbReference type="PANTHER" id="PTHR48069:SF3">
    <property type="entry name" value="DIHYDROFOLATE REDUCTASE"/>
    <property type="match status" value="1"/>
</dbReference>
<dbReference type="GO" id="GO:0004146">
    <property type="term" value="F:dihydrofolate reductase activity"/>
    <property type="evidence" value="ECO:0007669"/>
    <property type="project" value="UniProtKB-EC"/>
</dbReference>
<dbReference type="UniPathway" id="UPA00077">
    <property type="reaction ID" value="UER00158"/>
</dbReference>
<evidence type="ECO:0000256" key="6">
    <source>
        <dbReference type="ARBA" id="ARBA00023002"/>
    </source>
</evidence>
<dbReference type="EMBL" id="CP063767">
    <property type="protein sequence ID" value="QOY59952.1"/>
    <property type="molecule type" value="Genomic_DNA"/>
</dbReference>
<comment type="similarity">
    <text evidence="2">Belongs to the dihydrofolate reductase family.</text>
</comment>
<dbReference type="InterPro" id="IPR024072">
    <property type="entry name" value="DHFR-like_dom_sf"/>
</dbReference>
<feature type="domain" description="DHFR" evidence="7">
    <location>
        <begin position="1"/>
        <end position="161"/>
    </location>
</feature>
<dbReference type="AlphaFoldDB" id="A0A7S7M732"/>
<organism evidence="8 9">
    <name type="scientific">Thermophilibacter immobilis</name>
    <dbReference type="NCBI Taxonomy" id="2779519"/>
    <lineage>
        <taxon>Bacteria</taxon>
        <taxon>Bacillati</taxon>
        <taxon>Actinomycetota</taxon>
        <taxon>Coriobacteriia</taxon>
        <taxon>Coriobacteriales</taxon>
        <taxon>Atopobiaceae</taxon>
        <taxon>Thermophilibacter</taxon>
    </lineage>
</organism>
<evidence type="ECO:0000256" key="1">
    <source>
        <dbReference type="ARBA" id="ARBA00004903"/>
    </source>
</evidence>
<dbReference type="GO" id="GO:0050661">
    <property type="term" value="F:NADP binding"/>
    <property type="evidence" value="ECO:0007669"/>
    <property type="project" value="InterPro"/>
</dbReference>
<dbReference type="GO" id="GO:0005829">
    <property type="term" value="C:cytosol"/>
    <property type="evidence" value="ECO:0007669"/>
    <property type="project" value="TreeGrafter"/>
</dbReference>
<accession>A0A7S7M732</accession>
<dbReference type="Proteomes" id="UP000593735">
    <property type="component" value="Chromosome"/>
</dbReference>
<sequence>MNAIVSVTSDWGIGRSGALLVRNPADMRFFVEHTRGGTVIMGRRTLESFPGGPLKGRRNVVISRRPDEVPAGVEVAGSPVAAVSLVADDDPERVWLIGGASVYAALIDRCTRAYVTKHDCVLPADAYFPDLDADPSWVVEAQEPGGTTEDGTAFSFVTYRRAYRARTPLPKVRTQFLD</sequence>
<dbReference type="PROSITE" id="PS51330">
    <property type="entry name" value="DHFR_2"/>
    <property type="match status" value="1"/>
</dbReference>
<keyword evidence="9" id="KW-1185">Reference proteome</keyword>